<protein>
    <submittedName>
        <fullName evidence="2">Uncharacterized protein</fullName>
    </submittedName>
</protein>
<comment type="caution">
    <text evidence="2">The sequence shown here is derived from an EMBL/GenBank/DDBJ whole genome shotgun (WGS) entry which is preliminary data.</text>
</comment>
<evidence type="ECO:0000256" key="1">
    <source>
        <dbReference type="SAM" id="Phobius"/>
    </source>
</evidence>
<gene>
    <name evidence="2" type="ORF">Rhe02_53550</name>
</gene>
<keyword evidence="1" id="KW-0472">Membrane</keyword>
<reference evidence="2" key="1">
    <citation type="submission" date="2021-01" db="EMBL/GenBank/DDBJ databases">
        <title>Whole genome shotgun sequence of Rhizocola hellebori NBRC 109834.</title>
        <authorList>
            <person name="Komaki H."/>
            <person name="Tamura T."/>
        </authorList>
    </citation>
    <scope>NUCLEOTIDE SEQUENCE</scope>
    <source>
        <strain evidence="2">NBRC 109834</strain>
    </source>
</reference>
<keyword evidence="1" id="KW-0812">Transmembrane</keyword>
<evidence type="ECO:0000313" key="2">
    <source>
        <dbReference type="EMBL" id="GIH07288.1"/>
    </source>
</evidence>
<dbReference type="AlphaFoldDB" id="A0A8J3VIU4"/>
<dbReference type="EMBL" id="BONY01000035">
    <property type="protein sequence ID" value="GIH07288.1"/>
    <property type="molecule type" value="Genomic_DNA"/>
</dbReference>
<dbReference type="Proteomes" id="UP000612899">
    <property type="component" value="Unassembled WGS sequence"/>
</dbReference>
<feature type="transmembrane region" description="Helical" evidence="1">
    <location>
        <begin position="42"/>
        <end position="64"/>
    </location>
</feature>
<accession>A0A8J3VIU4</accession>
<proteinExistence type="predicted"/>
<organism evidence="2 3">
    <name type="scientific">Rhizocola hellebori</name>
    <dbReference type="NCBI Taxonomy" id="1392758"/>
    <lineage>
        <taxon>Bacteria</taxon>
        <taxon>Bacillati</taxon>
        <taxon>Actinomycetota</taxon>
        <taxon>Actinomycetes</taxon>
        <taxon>Micromonosporales</taxon>
        <taxon>Micromonosporaceae</taxon>
        <taxon>Rhizocola</taxon>
    </lineage>
</organism>
<sequence length="261" mass="28871">MADRRRSIGSAPLWMVGTLGAAITALGFYVQTNGNSATNQMVAGTLTAVGGGVIGAAISIYFAATEGRDTLAMIRKMMADFSKAGMRSEENSLSPIRRSWHYYYLTRKDDKYLWRHFVYRFQDSTTPNSIEVMIVDESAGEPYEAFTEVALRKDRLIMVEIPKNGDEPPLVVVAPGFTEGYRDVRAGVVILKTWDATGMLSKCLWSTRPLTDSNGREVSHEAALILEELWQRNFARDYEILPLVSDKPAAKPSSAGSSDDL</sequence>
<evidence type="ECO:0000313" key="3">
    <source>
        <dbReference type="Proteomes" id="UP000612899"/>
    </source>
</evidence>
<name>A0A8J3VIU4_9ACTN</name>
<keyword evidence="3" id="KW-1185">Reference proteome</keyword>
<keyword evidence="1" id="KW-1133">Transmembrane helix</keyword>
<feature type="transmembrane region" description="Helical" evidence="1">
    <location>
        <begin position="12"/>
        <end position="30"/>
    </location>
</feature>
<dbReference type="RefSeq" id="WP_203911080.1">
    <property type="nucleotide sequence ID" value="NZ_BONY01000035.1"/>
</dbReference>